<evidence type="ECO:0000256" key="4">
    <source>
        <dbReference type="ARBA" id="ARBA00022692"/>
    </source>
</evidence>
<feature type="transmembrane region" description="Helical" evidence="8">
    <location>
        <begin position="114"/>
        <end position="136"/>
    </location>
</feature>
<sequence>MGGNTNSSHRFPYSHPSLHFTPPQRHAATEKHHHRNKVAAPAEAVVVGFRLCIPQATNVGNSLRSSSTLFFSSPFVFNPSFVTSAVTLIGFFVSSDFRLLNLEMDSYELGKASYVMNLVWTVVCWQVSIFAGPGLVSELSTMFANVIFAVGFPVNTIIAIIIFNDRINSVKEISMALAVWGVISYAYQQYLDDCNGKTKRSKVSEV</sequence>
<keyword evidence="4 8" id="KW-0812">Transmembrane</keyword>
<evidence type="ECO:0000313" key="9">
    <source>
        <dbReference type="EMBL" id="KAK8498156.1"/>
    </source>
</evidence>
<dbReference type="Pfam" id="PF16913">
    <property type="entry name" value="PUNUT"/>
    <property type="match status" value="1"/>
</dbReference>
<evidence type="ECO:0000256" key="1">
    <source>
        <dbReference type="ARBA" id="ARBA00004370"/>
    </source>
</evidence>
<name>A0ABR2AWB0_9ROSI</name>
<comment type="caution">
    <text evidence="9">The sequence shown here is derived from an EMBL/GenBank/DDBJ whole genome shotgun (WGS) entry which is preliminary data.</text>
</comment>
<dbReference type="InterPro" id="IPR030182">
    <property type="entry name" value="PUP_plant"/>
</dbReference>
<keyword evidence="3" id="KW-0813">Transport</keyword>
<protein>
    <submittedName>
        <fullName evidence="9">Uncharacterized protein</fullName>
    </submittedName>
</protein>
<gene>
    <name evidence="9" type="ORF">V6N12_066986</name>
</gene>
<evidence type="ECO:0000256" key="8">
    <source>
        <dbReference type="SAM" id="Phobius"/>
    </source>
</evidence>
<dbReference type="PANTHER" id="PTHR31376">
    <property type="entry name" value="OS09G0467300 PROTEIN-RELATED"/>
    <property type="match status" value="1"/>
</dbReference>
<reference evidence="9 10" key="1">
    <citation type="journal article" date="2024" name="G3 (Bethesda)">
        <title>Genome assembly of Hibiscus sabdariffa L. provides insights into metabolisms of medicinal natural products.</title>
        <authorList>
            <person name="Kim T."/>
        </authorList>
    </citation>
    <scope>NUCLEOTIDE SEQUENCE [LARGE SCALE GENOMIC DNA]</scope>
    <source>
        <strain evidence="9">TK-2024</strain>
        <tissue evidence="9">Old leaves</tissue>
    </source>
</reference>
<evidence type="ECO:0000256" key="7">
    <source>
        <dbReference type="SAM" id="MobiDB-lite"/>
    </source>
</evidence>
<feature type="transmembrane region" description="Helical" evidence="8">
    <location>
        <begin position="142"/>
        <end position="163"/>
    </location>
</feature>
<dbReference type="PANTHER" id="PTHR31376:SF17">
    <property type="entry name" value="PURINE PERMEASE 21-RELATED"/>
    <property type="match status" value="1"/>
</dbReference>
<evidence type="ECO:0000256" key="6">
    <source>
        <dbReference type="ARBA" id="ARBA00023136"/>
    </source>
</evidence>
<keyword evidence="10" id="KW-1185">Reference proteome</keyword>
<evidence type="ECO:0000256" key="3">
    <source>
        <dbReference type="ARBA" id="ARBA00022448"/>
    </source>
</evidence>
<dbReference type="Proteomes" id="UP001472677">
    <property type="component" value="Unassembled WGS sequence"/>
</dbReference>
<keyword evidence="6 8" id="KW-0472">Membrane</keyword>
<accession>A0ABR2AWB0</accession>
<proteinExistence type="inferred from homology"/>
<dbReference type="EMBL" id="JBBPBM010000277">
    <property type="protein sequence ID" value="KAK8498156.1"/>
    <property type="molecule type" value="Genomic_DNA"/>
</dbReference>
<evidence type="ECO:0000313" key="10">
    <source>
        <dbReference type="Proteomes" id="UP001472677"/>
    </source>
</evidence>
<keyword evidence="5 8" id="KW-1133">Transmembrane helix</keyword>
<feature type="region of interest" description="Disordered" evidence="7">
    <location>
        <begin position="1"/>
        <end position="34"/>
    </location>
</feature>
<organism evidence="9 10">
    <name type="scientific">Hibiscus sabdariffa</name>
    <name type="common">roselle</name>
    <dbReference type="NCBI Taxonomy" id="183260"/>
    <lineage>
        <taxon>Eukaryota</taxon>
        <taxon>Viridiplantae</taxon>
        <taxon>Streptophyta</taxon>
        <taxon>Embryophyta</taxon>
        <taxon>Tracheophyta</taxon>
        <taxon>Spermatophyta</taxon>
        <taxon>Magnoliopsida</taxon>
        <taxon>eudicotyledons</taxon>
        <taxon>Gunneridae</taxon>
        <taxon>Pentapetalae</taxon>
        <taxon>rosids</taxon>
        <taxon>malvids</taxon>
        <taxon>Malvales</taxon>
        <taxon>Malvaceae</taxon>
        <taxon>Malvoideae</taxon>
        <taxon>Hibiscus</taxon>
    </lineage>
</organism>
<comment type="subcellular location">
    <subcellularLocation>
        <location evidence="1">Membrane</location>
    </subcellularLocation>
</comment>
<comment type="similarity">
    <text evidence="2">Belongs to the purine permeases (TC 2.A.7.14) family.</text>
</comment>
<evidence type="ECO:0000256" key="2">
    <source>
        <dbReference type="ARBA" id="ARBA00006213"/>
    </source>
</evidence>
<feature type="transmembrane region" description="Helical" evidence="8">
    <location>
        <begin position="75"/>
        <end position="93"/>
    </location>
</feature>
<evidence type="ECO:0000256" key="5">
    <source>
        <dbReference type="ARBA" id="ARBA00022989"/>
    </source>
</evidence>